<evidence type="ECO:0000313" key="1">
    <source>
        <dbReference type="EMBL" id="SHI64029.1"/>
    </source>
</evidence>
<proteinExistence type="predicted"/>
<reference evidence="1 2" key="1">
    <citation type="submission" date="2016-11" db="EMBL/GenBank/DDBJ databases">
        <authorList>
            <person name="Jaros S."/>
            <person name="Januszkiewicz K."/>
            <person name="Wedrychowicz H."/>
        </authorList>
    </citation>
    <scope>NUCLEOTIDE SEQUENCE [LARGE SCALE GENOMIC DNA]</scope>
    <source>
        <strain evidence="1 2">DSM 14809</strain>
    </source>
</reference>
<accession>A0A1M6CSU1</accession>
<gene>
    <name evidence="1" type="ORF">SAMN02745725_00808</name>
</gene>
<dbReference type="AlphaFoldDB" id="A0A1M6CSU1"/>
<protein>
    <submittedName>
        <fullName evidence="1">Uncharacterized protein</fullName>
    </submittedName>
</protein>
<dbReference type="Proteomes" id="UP000184185">
    <property type="component" value="Unassembled WGS sequence"/>
</dbReference>
<keyword evidence="2" id="KW-1185">Reference proteome</keyword>
<name>A0A1M6CSU1_PSEXY</name>
<organism evidence="1 2">
    <name type="scientific">Pseudobutyrivibrio xylanivorans DSM 14809</name>
    <dbReference type="NCBI Taxonomy" id="1123012"/>
    <lineage>
        <taxon>Bacteria</taxon>
        <taxon>Bacillati</taxon>
        <taxon>Bacillota</taxon>
        <taxon>Clostridia</taxon>
        <taxon>Lachnospirales</taxon>
        <taxon>Lachnospiraceae</taxon>
        <taxon>Pseudobutyrivibrio</taxon>
    </lineage>
</organism>
<dbReference type="EMBL" id="FQYQ01000003">
    <property type="protein sequence ID" value="SHI64029.1"/>
    <property type="molecule type" value="Genomic_DNA"/>
</dbReference>
<sequence>MQAIRSLGFPDELGMQIAKMLGSPKAMQRMLAYLYNVRPNTAELIVDEALAICSDIDRWREKKASEAANAEYNEMLYYGLESEEYQE</sequence>
<evidence type="ECO:0000313" key="2">
    <source>
        <dbReference type="Proteomes" id="UP000184185"/>
    </source>
</evidence>